<evidence type="ECO:0000256" key="1">
    <source>
        <dbReference type="SAM" id="Phobius"/>
    </source>
</evidence>
<sequence>WTITASCLTFYSPSWLLRCFGMRDPLIQMAFREKIALCTIILFLTGAIGFTVFGFNKLIC</sequence>
<evidence type="ECO:0000313" key="3">
    <source>
        <dbReference type="Proteomes" id="UP000269721"/>
    </source>
</evidence>
<feature type="non-terminal residue" evidence="2">
    <location>
        <position position="60"/>
    </location>
</feature>
<name>A0A4P9WL69_9FUNG</name>
<organism evidence="2 3">
    <name type="scientific">Blyttiomyces helicus</name>
    <dbReference type="NCBI Taxonomy" id="388810"/>
    <lineage>
        <taxon>Eukaryota</taxon>
        <taxon>Fungi</taxon>
        <taxon>Fungi incertae sedis</taxon>
        <taxon>Chytridiomycota</taxon>
        <taxon>Chytridiomycota incertae sedis</taxon>
        <taxon>Chytridiomycetes</taxon>
        <taxon>Chytridiomycetes incertae sedis</taxon>
        <taxon>Blyttiomyces</taxon>
    </lineage>
</organism>
<evidence type="ECO:0000313" key="2">
    <source>
        <dbReference type="EMBL" id="RKO92905.1"/>
    </source>
</evidence>
<keyword evidence="1" id="KW-1133">Transmembrane helix</keyword>
<dbReference type="Proteomes" id="UP000269721">
    <property type="component" value="Unassembled WGS sequence"/>
</dbReference>
<dbReference type="EMBL" id="KZ994448">
    <property type="protein sequence ID" value="RKO92905.1"/>
    <property type="molecule type" value="Genomic_DNA"/>
</dbReference>
<feature type="non-terminal residue" evidence="2">
    <location>
        <position position="1"/>
    </location>
</feature>
<dbReference type="AlphaFoldDB" id="A0A4P9WL69"/>
<dbReference type="OrthoDB" id="370884at2759"/>
<reference evidence="3" key="1">
    <citation type="journal article" date="2018" name="Nat. Microbiol.">
        <title>Leveraging single-cell genomics to expand the fungal tree of life.</title>
        <authorList>
            <person name="Ahrendt S.R."/>
            <person name="Quandt C.A."/>
            <person name="Ciobanu D."/>
            <person name="Clum A."/>
            <person name="Salamov A."/>
            <person name="Andreopoulos B."/>
            <person name="Cheng J.F."/>
            <person name="Woyke T."/>
            <person name="Pelin A."/>
            <person name="Henrissat B."/>
            <person name="Reynolds N.K."/>
            <person name="Benny G.L."/>
            <person name="Smith M.E."/>
            <person name="James T.Y."/>
            <person name="Grigoriev I.V."/>
        </authorList>
    </citation>
    <scope>NUCLEOTIDE SEQUENCE [LARGE SCALE GENOMIC DNA]</scope>
</reference>
<feature type="transmembrane region" description="Helical" evidence="1">
    <location>
        <begin position="35"/>
        <end position="55"/>
    </location>
</feature>
<keyword evidence="1" id="KW-0472">Membrane</keyword>
<keyword evidence="1" id="KW-0812">Transmembrane</keyword>
<gene>
    <name evidence="2" type="ORF">BDK51DRAFT_10042</name>
</gene>
<accession>A0A4P9WL69</accession>
<protein>
    <submittedName>
        <fullName evidence="2">Uncharacterized protein</fullName>
    </submittedName>
</protein>
<proteinExistence type="predicted"/>
<keyword evidence="3" id="KW-1185">Reference proteome</keyword>